<evidence type="ECO:0008006" key="3">
    <source>
        <dbReference type="Google" id="ProtNLM"/>
    </source>
</evidence>
<name>A0ABT8SIU0_9BURK</name>
<dbReference type="RefSeq" id="WP_301816487.1">
    <property type="nucleotide sequence ID" value="NZ_JAUJZH010000064.1"/>
</dbReference>
<protein>
    <recommendedName>
        <fullName evidence="3">Integrase</fullName>
    </recommendedName>
</protein>
<comment type="caution">
    <text evidence="1">The sequence shown here is derived from an EMBL/GenBank/DDBJ whole genome shotgun (WGS) entry which is preliminary data.</text>
</comment>
<organism evidence="1 2">
    <name type="scientific">Variovorax ginsengisoli</name>
    <dbReference type="NCBI Taxonomy" id="363844"/>
    <lineage>
        <taxon>Bacteria</taxon>
        <taxon>Pseudomonadati</taxon>
        <taxon>Pseudomonadota</taxon>
        <taxon>Betaproteobacteria</taxon>
        <taxon>Burkholderiales</taxon>
        <taxon>Comamonadaceae</taxon>
        <taxon>Variovorax</taxon>
    </lineage>
</organism>
<sequence length="82" mass="8933">MTSYSLFDETPSEGHRLAFERWLDGQRASGSLRQPASVEVYRDMWGAFTAWCLGQSPAVTLASLSRVAGYSPVVVVQISPPG</sequence>
<evidence type="ECO:0000313" key="1">
    <source>
        <dbReference type="EMBL" id="MDO1538082.1"/>
    </source>
</evidence>
<dbReference type="Proteomes" id="UP001169027">
    <property type="component" value="Unassembled WGS sequence"/>
</dbReference>
<reference evidence="1" key="1">
    <citation type="submission" date="2023-06" db="EMBL/GenBank/DDBJ databases">
        <authorList>
            <person name="Jiang Y."/>
            <person name="Liu Q."/>
        </authorList>
    </citation>
    <scope>NUCLEOTIDE SEQUENCE</scope>
    <source>
        <strain evidence="1">CGMCC 1.12090</strain>
    </source>
</reference>
<dbReference type="EMBL" id="JAUKVY010000064">
    <property type="protein sequence ID" value="MDO1538082.1"/>
    <property type="molecule type" value="Genomic_DNA"/>
</dbReference>
<gene>
    <name evidence="1" type="ORF">Q2T77_38260</name>
</gene>
<evidence type="ECO:0000313" key="2">
    <source>
        <dbReference type="Proteomes" id="UP001169027"/>
    </source>
</evidence>
<accession>A0ABT8SIU0</accession>
<proteinExistence type="predicted"/>
<keyword evidence="2" id="KW-1185">Reference proteome</keyword>